<keyword evidence="5" id="KW-1185">Reference proteome</keyword>
<feature type="domain" description="VPS9" evidence="3">
    <location>
        <begin position="654"/>
        <end position="815"/>
    </location>
</feature>
<dbReference type="Proteomes" id="UP000762676">
    <property type="component" value="Unassembled WGS sequence"/>
</dbReference>
<proteinExistence type="predicted"/>
<name>A0AAV4FLN4_9GAST</name>
<evidence type="ECO:0000313" key="4">
    <source>
        <dbReference type="EMBL" id="GFR74392.1"/>
    </source>
</evidence>
<dbReference type="GO" id="GO:0016192">
    <property type="term" value="P:vesicle-mediated transport"/>
    <property type="evidence" value="ECO:0007669"/>
    <property type="project" value="InterPro"/>
</dbReference>
<feature type="compositionally biased region" description="Polar residues" evidence="2">
    <location>
        <begin position="509"/>
        <end position="523"/>
    </location>
</feature>
<dbReference type="InterPro" id="IPR045046">
    <property type="entry name" value="Vps9-like"/>
</dbReference>
<dbReference type="PROSITE" id="PS51205">
    <property type="entry name" value="VPS9"/>
    <property type="match status" value="1"/>
</dbReference>
<feature type="region of interest" description="Disordered" evidence="2">
    <location>
        <begin position="506"/>
        <end position="560"/>
    </location>
</feature>
<dbReference type="PANTHER" id="PTHR23101:SF98">
    <property type="entry name" value="VPS9 DOMAIN-CONTAINING PROTEIN 1"/>
    <property type="match status" value="1"/>
</dbReference>
<dbReference type="GO" id="GO:0030139">
    <property type="term" value="C:endocytic vesicle"/>
    <property type="evidence" value="ECO:0007669"/>
    <property type="project" value="TreeGrafter"/>
</dbReference>
<protein>
    <submittedName>
        <fullName evidence="4">VPS9 domain-containing 1</fullName>
    </submittedName>
</protein>
<feature type="compositionally biased region" description="Basic and acidic residues" evidence="2">
    <location>
        <begin position="527"/>
        <end position="551"/>
    </location>
</feature>
<dbReference type="InterPro" id="IPR003123">
    <property type="entry name" value="VPS9"/>
</dbReference>
<dbReference type="Gene3D" id="1.20.1050.80">
    <property type="entry name" value="VPS9 domain"/>
    <property type="match status" value="1"/>
</dbReference>
<feature type="coiled-coil region" evidence="1">
    <location>
        <begin position="222"/>
        <end position="273"/>
    </location>
</feature>
<evidence type="ECO:0000259" key="3">
    <source>
        <dbReference type="PROSITE" id="PS51205"/>
    </source>
</evidence>
<organism evidence="4 5">
    <name type="scientific">Elysia marginata</name>
    <dbReference type="NCBI Taxonomy" id="1093978"/>
    <lineage>
        <taxon>Eukaryota</taxon>
        <taxon>Metazoa</taxon>
        <taxon>Spiralia</taxon>
        <taxon>Lophotrochozoa</taxon>
        <taxon>Mollusca</taxon>
        <taxon>Gastropoda</taxon>
        <taxon>Heterobranchia</taxon>
        <taxon>Euthyneura</taxon>
        <taxon>Panpulmonata</taxon>
        <taxon>Sacoglossa</taxon>
        <taxon>Placobranchoidea</taxon>
        <taxon>Plakobranchidae</taxon>
        <taxon>Elysia</taxon>
    </lineage>
</organism>
<evidence type="ECO:0000256" key="1">
    <source>
        <dbReference type="SAM" id="Coils"/>
    </source>
</evidence>
<dbReference type="GO" id="GO:0031267">
    <property type="term" value="F:small GTPase binding"/>
    <property type="evidence" value="ECO:0007669"/>
    <property type="project" value="TreeGrafter"/>
</dbReference>
<dbReference type="InterPro" id="IPR037191">
    <property type="entry name" value="VPS9_dom_sf"/>
</dbReference>
<feature type="region of interest" description="Disordered" evidence="2">
    <location>
        <begin position="81"/>
        <end position="113"/>
    </location>
</feature>
<gene>
    <name evidence="4" type="ORF">ElyMa_003891200</name>
</gene>
<sequence length="815" mass="92355">MLMKQISEALRLDNENNEKEAYKRYVGCIYFIASNLMEAIKVQGGEVVINSVITKQIKLIQQCTDRVAELIKTLSSSTSSQLHGASLRSQSPSPSATHKSVTGPGSESAVNTYFHPNSLNVSQRIECSNEGGTAVEVHEAEESECGRFGAPVPALPPENNPHVFVARKSRSLTPMELASKQNQSLMVAFKARMLRLNQSDFNAYSYSLAIQRKMMENIAIARAQEKELARKMQARNQRLELEAAKRFASPSGMSESEKEQKEIYKKILEYENEANWLKQWREKLAENPEDPVLVCRLVQEVLRCSDHPITELLKQYQFKIYQRIFPLVEKRAKKLTQIKVPLAEDMWPPYEDIKDIVGDIRTDDRIFDKSDQKVEGNVIDHKTKPSLVASPVKEDTGGDNLPTDSDDAGSSKNIDDGSKVFLETQDDVERLNPEQFSSLDKDGEADFDDSPPQKPTSHREQNISWEMKQAKLLMKQVNKRCTLQAYMNIEEDDNLDYLFDEDDEEATESMFSSMSYTRTSPELSTPAKEESKVDENQHPSRSVSHEFRSSDVSEDQDSSAMYQSLPYSSYKERVAESEEAKKIAKLSREACESHLKAICEDVHHYLDKLLVLMTVAYEPLDNPVGKDQCAVSLEEPFFKPIWKTLLLLFRVVNYHQEQVLACVMTKYRSASPGDLNVNKKLWLISEPESASSKDSDERTAKPYEKVVTELKRVGDHYTMLSKLECIVKVCRLICECVDDFYNSRQGGKKAPSIGADDLVPILCYVVIRSEMPQLASECQAMAEFIQEGYLMGEEGYCLTTLRTALNYVTSLYPGT</sequence>
<dbReference type="AlphaFoldDB" id="A0AAV4FLN4"/>
<dbReference type="GO" id="GO:0005085">
    <property type="term" value="F:guanyl-nucleotide exchange factor activity"/>
    <property type="evidence" value="ECO:0007669"/>
    <property type="project" value="InterPro"/>
</dbReference>
<dbReference type="EMBL" id="BMAT01007929">
    <property type="protein sequence ID" value="GFR74392.1"/>
    <property type="molecule type" value="Genomic_DNA"/>
</dbReference>
<dbReference type="SMART" id="SM00167">
    <property type="entry name" value="VPS9"/>
    <property type="match status" value="1"/>
</dbReference>
<evidence type="ECO:0000256" key="2">
    <source>
        <dbReference type="SAM" id="MobiDB-lite"/>
    </source>
</evidence>
<dbReference type="Pfam" id="PF02204">
    <property type="entry name" value="VPS9"/>
    <property type="match status" value="1"/>
</dbReference>
<evidence type="ECO:0000313" key="5">
    <source>
        <dbReference type="Proteomes" id="UP000762676"/>
    </source>
</evidence>
<dbReference type="SUPFAM" id="SSF109993">
    <property type="entry name" value="VPS9 domain"/>
    <property type="match status" value="1"/>
</dbReference>
<comment type="caution">
    <text evidence="4">The sequence shown here is derived from an EMBL/GenBank/DDBJ whole genome shotgun (WGS) entry which is preliminary data.</text>
</comment>
<feature type="region of interest" description="Disordered" evidence="2">
    <location>
        <begin position="377"/>
        <end position="463"/>
    </location>
</feature>
<accession>A0AAV4FLN4</accession>
<keyword evidence="1" id="KW-0175">Coiled coil</keyword>
<dbReference type="GO" id="GO:0005829">
    <property type="term" value="C:cytosol"/>
    <property type="evidence" value="ECO:0007669"/>
    <property type="project" value="TreeGrafter"/>
</dbReference>
<reference evidence="4 5" key="1">
    <citation type="journal article" date="2021" name="Elife">
        <title>Chloroplast acquisition without the gene transfer in kleptoplastic sea slugs, Plakobranchus ocellatus.</title>
        <authorList>
            <person name="Maeda T."/>
            <person name="Takahashi S."/>
            <person name="Yoshida T."/>
            <person name="Shimamura S."/>
            <person name="Takaki Y."/>
            <person name="Nagai Y."/>
            <person name="Toyoda A."/>
            <person name="Suzuki Y."/>
            <person name="Arimoto A."/>
            <person name="Ishii H."/>
            <person name="Satoh N."/>
            <person name="Nishiyama T."/>
            <person name="Hasebe M."/>
            <person name="Maruyama T."/>
            <person name="Minagawa J."/>
            <person name="Obokata J."/>
            <person name="Shigenobu S."/>
        </authorList>
    </citation>
    <scope>NUCLEOTIDE SEQUENCE [LARGE SCALE GENOMIC DNA]</scope>
</reference>
<dbReference type="PANTHER" id="PTHR23101">
    <property type="entry name" value="RAB GDP/GTP EXCHANGE FACTOR"/>
    <property type="match status" value="1"/>
</dbReference>